<feature type="transmembrane region" description="Helical" evidence="1">
    <location>
        <begin position="244"/>
        <end position="265"/>
    </location>
</feature>
<dbReference type="RefSeq" id="XP_012182591.1">
    <property type="nucleotide sequence ID" value="XM_012327201.1"/>
</dbReference>
<evidence type="ECO:0000313" key="4">
    <source>
        <dbReference type="Proteomes" id="UP000006352"/>
    </source>
</evidence>
<dbReference type="EMBL" id="HE797110">
    <property type="protein sequence ID" value="CCM03308.1"/>
    <property type="molecule type" value="Genomic_DNA"/>
</dbReference>
<dbReference type="AlphaFoldDB" id="J4G9E3"/>
<feature type="transmembrane region" description="Helical" evidence="1">
    <location>
        <begin position="102"/>
        <end position="126"/>
    </location>
</feature>
<dbReference type="GeneID" id="24098219"/>
<feature type="transmembrane region" description="Helical" evidence="1">
    <location>
        <begin position="220"/>
        <end position="238"/>
    </location>
</feature>
<dbReference type="Pfam" id="PF20151">
    <property type="entry name" value="DUF6533"/>
    <property type="match status" value="1"/>
</dbReference>
<dbReference type="OrthoDB" id="2637653at2759"/>
<keyword evidence="4" id="KW-1185">Reference proteome</keyword>
<sequence length="326" mass="37284">MLSAEAQITQLAQIDPYLVPIIRYILSVNNRFAVAATCFLVYDTLVHIPDEIEFIWIGQQTWTKWAYGFIRHIPYIAQGTILFLVTESASGYVWRPDQCRSWIVYQLTVNEALTIIVEAVLIVRVYAMFRRNVILRALVLILFVAEITAMITVLALSIPNMEFTTRCIIVHAPSLFPSYWIFSLVFETILFGLTLYKFFTSMSTHHHSGSILYVLARDGTWAYAVIFMIMLTNTLMYHLIDNPLAGLCFFWELSVISSAGAHVLLNLRRLAVQDRQTKRSYWATGNSETIEFSSQMTGGFDLHAVTEDPGERLDVELDEMRIQDVA</sequence>
<keyword evidence="1" id="KW-0812">Transmembrane</keyword>
<reference evidence="3 4" key="1">
    <citation type="journal article" date="2012" name="Appl. Environ. Microbiol.">
        <title>Short-read sequencing for genomic analysis of the brown rot fungus Fibroporia radiculosa.</title>
        <authorList>
            <person name="Tang J.D."/>
            <person name="Perkins A.D."/>
            <person name="Sonstegard T.S."/>
            <person name="Schroeder S.G."/>
            <person name="Burgess S.C."/>
            <person name="Diehl S.V."/>
        </authorList>
    </citation>
    <scope>NUCLEOTIDE SEQUENCE [LARGE SCALE GENOMIC DNA]</scope>
    <source>
        <strain evidence="3 4">TFFH 294</strain>
    </source>
</reference>
<name>J4G9E3_9APHY</name>
<evidence type="ECO:0000259" key="2">
    <source>
        <dbReference type="Pfam" id="PF20151"/>
    </source>
</evidence>
<protein>
    <recommendedName>
        <fullName evidence="2">DUF6533 domain-containing protein</fullName>
    </recommendedName>
</protein>
<keyword evidence="1" id="KW-1133">Transmembrane helix</keyword>
<dbReference type="InParanoid" id="J4G9E3"/>
<proteinExistence type="predicted"/>
<accession>J4G9E3</accession>
<feature type="domain" description="DUF6533" evidence="2">
    <location>
        <begin position="32"/>
        <end position="74"/>
    </location>
</feature>
<dbReference type="HOGENOM" id="CLU_035509_10_2_1"/>
<dbReference type="InterPro" id="IPR045340">
    <property type="entry name" value="DUF6533"/>
</dbReference>
<evidence type="ECO:0000313" key="3">
    <source>
        <dbReference type="EMBL" id="CCM03308.1"/>
    </source>
</evidence>
<feature type="transmembrane region" description="Helical" evidence="1">
    <location>
        <begin position="178"/>
        <end position="199"/>
    </location>
</feature>
<dbReference type="Proteomes" id="UP000006352">
    <property type="component" value="Unassembled WGS sequence"/>
</dbReference>
<organism evidence="3 4">
    <name type="scientific">Fibroporia radiculosa</name>
    <dbReference type="NCBI Taxonomy" id="599839"/>
    <lineage>
        <taxon>Eukaryota</taxon>
        <taxon>Fungi</taxon>
        <taxon>Dikarya</taxon>
        <taxon>Basidiomycota</taxon>
        <taxon>Agaricomycotina</taxon>
        <taxon>Agaricomycetes</taxon>
        <taxon>Polyporales</taxon>
        <taxon>Fibroporiaceae</taxon>
        <taxon>Fibroporia</taxon>
    </lineage>
</organism>
<keyword evidence="1" id="KW-0472">Membrane</keyword>
<evidence type="ECO:0000256" key="1">
    <source>
        <dbReference type="SAM" id="Phobius"/>
    </source>
</evidence>
<feature type="transmembrane region" description="Helical" evidence="1">
    <location>
        <begin position="133"/>
        <end position="158"/>
    </location>
</feature>
<gene>
    <name evidence="3" type="ORF">FIBRA_05436</name>
</gene>